<gene>
    <name evidence="2" type="ORF">AMOR_00560</name>
</gene>
<evidence type="ECO:0000313" key="3">
    <source>
        <dbReference type="Proteomes" id="UP001162891"/>
    </source>
</evidence>
<dbReference type="PANTHER" id="PTHR34387">
    <property type="entry name" value="SLR1258 PROTEIN"/>
    <property type="match status" value="1"/>
</dbReference>
<organism evidence="2 3">
    <name type="scientific">Anaeromyxobacter oryzae</name>
    <dbReference type="NCBI Taxonomy" id="2918170"/>
    <lineage>
        <taxon>Bacteria</taxon>
        <taxon>Pseudomonadati</taxon>
        <taxon>Myxococcota</taxon>
        <taxon>Myxococcia</taxon>
        <taxon>Myxococcales</taxon>
        <taxon>Cystobacterineae</taxon>
        <taxon>Anaeromyxobacteraceae</taxon>
        <taxon>Anaeromyxobacter</taxon>
    </lineage>
</organism>
<dbReference type="Gene3D" id="3.30.70.2970">
    <property type="entry name" value="Protein of unknown function (DUF541), domain 2"/>
    <property type="match status" value="1"/>
</dbReference>
<protein>
    <recommendedName>
        <fullName evidence="4">DUF541 domain-containing protein</fullName>
    </recommendedName>
</protein>
<evidence type="ECO:0008006" key="4">
    <source>
        <dbReference type="Google" id="ProtNLM"/>
    </source>
</evidence>
<feature type="chain" id="PRO_5045433292" description="DUF541 domain-containing protein" evidence="1">
    <location>
        <begin position="19"/>
        <end position="241"/>
    </location>
</feature>
<feature type="signal peptide" evidence="1">
    <location>
        <begin position="1"/>
        <end position="18"/>
    </location>
</feature>
<name>A0ABM7WNN2_9BACT</name>
<dbReference type="Proteomes" id="UP001162891">
    <property type="component" value="Chromosome"/>
</dbReference>
<evidence type="ECO:0000256" key="1">
    <source>
        <dbReference type="SAM" id="SignalP"/>
    </source>
</evidence>
<keyword evidence="1" id="KW-0732">Signal</keyword>
<dbReference type="InterPro" id="IPR052022">
    <property type="entry name" value="26kDa_periplasmic_antigen"/>
</dbReference>
<keyword evidence="3" id="KW-1185">Reference proteome</keyword>
<sequence>MNRAVLLAVLLALPVAPAAQVQVPPREPAPAWPPALGPRAISVTGEGKVAVRPDLAVVDAGVESTGKDLGKVTADAAAQQKRLLQALAQAGIAEKDVQTTRHDVTVNRPWKDGSPGPITGYTVVDEVRVKVRDVSRLGAVLDRVVAAGANTLRGLSFEKEDPAPQRREALARAVGDARAKAEAIAKAAGVGLGDVLSVDEAAAAPRPIPMMRAVAREGGEAPVSPGEVEVSGQVEVTFAIR</sequence>
<proteinExistence type="predicted"/>
<dbReference type="PANTHER" id="PTHR34387:SF1">
    <property type="entry name" value="PERIPLASMIC IMMUNOGENIC PROTEIN"/>
    <property type="match status" value="1"/>
</dbReference>
<dbReference type="EMBL" id="AP025591">
    <property type="protein sequence ID" value="BDG01060.1"/>
    <property type="molecule type" value="Genomic_DNA"/>
</dbReference>
<dbReference type="RefSeq" id="WP_248357424.1">
    <property type="nucleotide sequence ID" value="NZ_AP025591.1"/>
</dbReference>
<dbReference type="InterPro" id="IPR007497">
    <property type="entry name" value="SIMPL/DUF541"/>
</dbReference>
<dbReference type="Gene3D" id="3.30.110.170">
    <property type="entry name" value="Protein of unknown function (DUF541), domain 1"/>
    <property type="match status" value="1"/>
</dbReference>
<accession>A0ABM7WNN2</accession>
<dbReference type="Pfam" id="PF04402">
    <property type="entry name" value="SIMPL"/>
    <property type="match status" value="1"/>
</dbReference>
<evidence type="ECO:0000313" key="2">
    <source>
        <dbReference type="EMBL" id="BDG01060.1"/>
    </source>
</evidence>
<reference evidence="3" key="1">
    <citation type="journal article" date="2022" name="Int. J. Syst. Evol. Microbiol.">
        <title>Anaeromyxobacter oryzae sp. nov., Anaeromyxobacter diazotrophicus sp. nov. and Anaeromyxobacter paludicola sp. nov., isolated from paddy soils.</title>
        <authorList>
            <person name="Itoh H."/>
            <person name="Xu Z."/>
            <person name="Mise K."/>
            <person name="Masuda Y."/>
            <person name="Ushijima N."/>
            <person name="Hayakawa C."/>
            <person name="Shiratori Y."/>
            <person name="Senoo K."/>
        </authorList>
    </citation>
    <scope>NUCLEOTIDE SEQUENCE [LARGE SCALE GENOMIC DNA]</scope>
    <source>
        <strain evidence="3">Red232</strain>
    </source>
</reference>